<comment type="caution">
    <text evidence="2">The sequence shown here is derived from an EMBL/GenBank/DDBJ whole genome shotgun (WGS) entry which is preliminary data.</text>
</comment>
<sequence>METGRSGRIRTPSALRPCSTPCRPVKLCAAPDATAEFYGGVPAVWCHWTAGRPEGGPAESGRHLAEDAPRAPAGALRGSWAQPRPTRPRSRRLTGLLRLR</sequence>
<feature type="region of interest" description="Disordered" evidence="1">
    <location>
        <begin position="52"/>
        <end position="100"/>
    </location>
</feature>
<gene>
    <name evidence="2" type="ORF">GCM10010446_29340</name>
</gene>
<feature type="compositionally biased region" description="Basic and acidic residues" evidence="1">
    <location>
        <begin position="60"/>
        <end position="69"/>
    </location>
</feature>
<keyword evidence="3" id="KW-1185">Reference proteome</keyword>
<protein>
    <submittedName>
        <fullName evidence="2">Uncharacterized protein</fullName>
    </submittedName>
</protein>
<name>A0ABP6JQ62_9ACTN</name>
<evidence type="ECO:0000313" key="2">
    <source>
        <dbReference type="EMBL" id="GAA2942240.1"/>
    </source>
</evidence>
<proteinExistence type="predicted"/>
<accession>A0ABP6JQ62</accession>
<evidence type="ECO:0000256" key="1">
    <source>
        <dbReference type="SAM" id="MobiDB-lite"/>
    </source>
</evidence>
<evidence type="ECO:0000313" key="3">
    <source>
        <dbReference type="Proteomes" id="UP001500403"/>
    </source>
</evidence>
<dbReference type="Proteomes" id="UP001500403">
    <property type="component" value="Unassembled WGS sequence"/>
</dbReference>
<dbReference type="EMBL" id="BAAAUD010000031">
    <property type="protein sequence ID" value="GAA2942240.1"/>
    <property type="molecule type" value="Genomic_DNA"/>
</dbReference>
<organism evidence="2 3">
    <name type="scientific">Streptomyces enissocaesilis</name>
    <dbReference type="NCBI Taxonomy" id="332589"/>
    <lineage>
        <taxon>Bacteria</taxon>
        <taxon>Bacillati</taxon>
        <taxon>Actinomycetota</taxon>
        <taxon>Actinomycetes</taxon>
        <taxon>Kitasatosporales</taxon>
        <taxon>Streptomycetaceae</taxon>
        <taxon>Streptomyces</taxon>
        <taxon>Streptomyces rochei group</taxon>
    </lineage>
</organism>
<reference evidence="3" key="1">
    <citation type="journal article" date="2019" name="Int. J. Syst. Evol. Microbiol.">
        <title>The Global Catalogue of Microorganisms (GCM) 10K type strain sequencing project: providing services to taxonomists for standard genome sequencing and annotation.</title>
        <authorList>
            <consortium name="The Broad Institute Genomics Platform"/>
            <consortium name="The Broad Institute Genome Sequencing Center for Infectious Disease"/>
            <person name="Wu L."/>
            <person name="Ma J."/>
        </authorList>
    </citation>
    <scope>NUCLEOTIDE SEQUENCE [LARGE SCALE GENOMIC DNA]</scope>
    <source>
        <strain evidence="3">JCM 9088</strain>
    </source>
</reference>